<dbReference type="AlphaFoldDB" id="A0A8H7RHH6"/>
<gene>
    <name evidence="1" type="ORF">INT46_006575</name>
</gene>
<keyword evidence="2" id="KW-1185">Reference proteome</keyword>
<dbReference type="EMBL" id="JAEPRC010000063">
    <property type="protein sequence ID" value="KAG2211559.1"/>
    <property type="molecule type" value="Genomic_DNA"/>
</dbReference>
<organism evidence="1 2">
    <name type="scientific">Mucor plumbeus</name>
    <dbReference type="NCBI Taxonomy" id="97098"/>
    <lineage>
        <taxon>Eukaryota</taxon>
        <taxon>Fungi</taxon>
        <taxon>Fungi incertae sedis</taxon>
        <taxon>Mucoromycota</taxon>
        <taxon>Mucoromycotina</taxon>
        <taxon>Mucoromycetes</taxon>
        <taxon>Mucorales</taxon>
        <taxon>Mucorineae</taxon>
        <taxon>Mucoraceae</taxon>
        <taxon>Mucor</taxon>
    </lineage>
</organism>
<accession>A0A8H7RHH6</accession>
<sequence length="140" mass="16100">MDEDGHEPVQIEVDEEAYPLDNITNFTTHSKLKPPEKPMKMKAAKVEAITLVDLCEDRSNQKYGDDVKVFFFLQIYEKGLTERKAAKIMNAPSKTAYNWYNKDQLEIRKYLKQTFGDSSSTKLNQALKGLTSQFEDLKVS</sequence>
<evidence type="ECO:0000313" key="2">
    <source>
        <dbReference type="Proteomes" id="UP000650833"/>
    </source>
</evidence>
<protein>
    <submittedName>
        <fullName evidence="1">Uncharacterized protein</fullName>
    </submittedName>
</protein>
<comment type="caution">
    <text evidence="1">The sequence shown here is derived from an EMBL/GenBank/DDBJ whole genome shotgun (WGS) entry which is preliminary data.</text>
</comment>
<evidence type="ECO:0000313" key="1">
    <source>
        <dbReference type="EMBL" id="KAG2211559.1"/>
    </source>
</evidence>
<dbReference type="Proteomes" id="UP000650833">
    <property type="component" value="Unassembled WGS sequence"/>
</dbReference>
<reference evidence="1" key="1">
    <citation type="submission" date="2020-12" db="EMBL/GenBank/DDBJ databases">
        <title>Metabolic potential, ecology and presence of endohyphal bacteria is reflected in genomic diversity of Mucoromycotina.</title>
        <authorList>
            <person name="Muszewska A."/>
            <person name="Okrasinska A."/>
            <person name="Steczkiewicz K."/>
            <person name="Drgas O."/>
            <person name="Orlowska M."/>
            <person name="Perlinska-Lenart U."/>
            <person name="Aleksandrzak-Piekarczyk T."/>
            <person name="Szatraj K."/>
            <person name="Zielenkiewicz U."/>
            <person name="Pilsyk S."/>
            <person name="Malc E."/>
            <person name="Mieczkowski P."/>
            <person name="Kruszewska J.S."/>
            <person name="Biernat P."/>
            <person name="Pawlowska J."/>
        </authorList>
    </citation>
    <scope>NUCLEOTIDE SEQUENCE</scope>
    <source>
        <strain evidence="1">CBS 226.32</strain>
    </source>
</reference>
<dbReference type="OrthoDB" id="2282487at2759"/>
<name>A0A8H7RHH6_9FUNG</name>
<proteinExistence type="predicted"/>